<dbReference type="Gene3D" id="3.30.420.40">
    <property type="match status" value="2"/>
</dbReference>
<dbReference type="PANTHER" id="PTHR43190">
    <property type="entry name" value="N-ACETYL-D-GLUCOSAMINE KINASE"/>
    <property type="match status" value="1"/>
</dbReference>
<dbReference type="GO" id="GO:0016301">
    <property type="term" value="F:kinase activity"/>
    <property type="evidence" value="ECO:0007669"/>
    <property type="project" value="UniProtKB-KW"/>
</dbReference>
<evidence type="ECO:0000313" key="2">
    <source>
        <dbReference type="EMBL" id="MBD0384451.1"/>
    </source>
</evidence>
<dbReference type="InterPro" id="IPR043129">
    <property type="entry name" value="ATPase_NBD"/>
</dbReference>
<dbReference type="InterPro" id="IPR002731">
    <property type="entry name" value="ATPase_BadF"/>
</dbReference>
<gene>
    <name evidence="2" type="ORF">ICC18_30890</name>
</gene>
<reference evidence="2" key="1">
    <citation type="submission" date="2020-09" db="EMBL/GenBank/DDBJ databases">
        <title>Draft Genome Sequence of Paenibacillus sp. WST5.</title>
        <authorList>
            <person name="Bao Z."/>
        </authorList>
    </citation>
    <scope>NUCLEOTIDE SEQUENCE</scope>
    <source>
        <strain evidence="2">WST5</strain>
    </source>
</reference>
<dbReference type="CDD" id="cd24007">
    <property type="entry name" value="ASKHA_NBD_eukNAGK-like"/>
    <property type="match status" value="1"/>
</dbReference>
<dbReference type="AlphaFoldDB" id="A0A926KWI2"/>
<keyword evidence="2" id="KW-0418">Kinase</keyword>
<dbReference type="SUPFAM" id="SSF53067">
    <property type="entry name" value="Actin-like ATPase domain"/>
    <property type="match status" value="2"/>
</dbReference>
<comment type="caution">
    <text evidence="2">The sequence shown here is derived from an EMBL/GenBank/DDBJ whole genome shotgun (WGS) entry which is preliminary data.</text>
</comment>
<name>A0A926KWI2_9BACL</name>
<dbReference type="EMBL" id="JACVVD010000019">
    <property type="protein sequence ID" value="MBD0384451.1"/>
    <property type="molecule type" value="Genomic_DNA"/>
</dbReference>
<keyword evidence="2" id="KW-0808">Transferase</keyword>
<dbReference type="InterPro" id="IPR052519">
    <property type="entry name" value="Euk-type_GlcNAc_Kinase"/>
</dbReference>
<dbReference type="Proteomes" id="UP000650466">
    <property type="component" value="Unassembled WGS sequence"/>
</dbReference>
<keyword evidence="3" id="KW-1185">Reference proteome</keyword>
<proteinExistence type="predicted"/>
<protein>
    <submittedName>
        <fullName evidence="2">N-acetylglucosamine kinase</fullName>
    </submittedName>
</protein>
<organism evidence="2 3">
    <name type="scientific">Paenibacillus sedimenti</name>
    <dbReference type="NCBI Taxonomy" id="2770274"/>
    <lineage>
        <taxon>Bacteria</taxon>
        <taxon>Bacillati</taxon>
        <taxon>Bacillota</taxon>
        <taxon>Bacilli</taxon>
        <taxon>Bacillales</taxon>
        <taxon>Paenibacillaceae</taxon>
        <taxon>Paenibacillus</taxon>
    </lineage>
</organism>
<accession>A0A926KWI2</accession>
<dbReference type="RefSeq" id="WP_188178227.1">
    <property type="nucleotide sequence ID" value="NZ_JACVVD010000019.1"/>
</dbReference>
<sequence length="329" mass="35939">MSVHYIPLLAVDGGGTKSLCFLFDEHGQIRGQGRSGSCNYQGVGKEAAVKELILAIRNALEDGKIMGDGVIGEGEFVTDCAAMGLAGLDTEYDRRIIEEFVKDALQHLRIRAKHLIIENDGFATLMGATGGQPGILMIAGTGSIVYGMNDQGEIARAGGWGHLVGDEGSGYWIGKQAIIHILKTKDGRMAPNKLAAHILPYLGLRDAEDLFNWTYSTRYSVEKVGELSSLVSQAHMQGDSFAQSILIQAAKELFACAMAVIKRINLTTKPFPIILQGGVLYHNAFVREYVTDQFKKYAPYGQIETKLKEPIYGMMALAIDHYHKINEGQ</sequence>
<dbReference type="Pfam" id="PF01869">
    <property type="entry name" value="BcrAD_BadFG"/>
    <property type="match status" value="1"/>
</dbReference>
<evidence type="ECO:0000259" key="1">
    <source>
        <dbReference type="Pfam" id="PF01869"/>
    </source>
</evidence>
<dbReference type="PANTHER" id="PTHR43190:SF3">
    <property type="entry name" value="N-ACETYL-D-GLUCOSAMINE KINASE"/>
    <property type="match status" value="1"/>
</dbReference>
<feature type="domain" description="ATPase BadF/BadG/BcrA/BcrD type" evidence="1">
    <location>
        <begin position="11"/>
        <end position="297"/>
    </location>
</feature>
<evidence type="ECO:0000313" key="3">
    <source>
        <dbReference type="Proteomes" id="UP000650466"/>
    </source>
</evidence>